<dbReference type="Pfam" id="PF01497">
    <property type="entry name" value="Peripla_BP_2"/>
    <property type="match status" value="1"/>
</dbReference>
<feature type="domain" description="Fe/B12 periplasmic-binding" evidence="1">
    <location>
        <begin position="46"/>
        <end position="351"/>
    </location>
</feature>
<dbReference type="Gene3D" id="3.40.50.1980">
    <property type="entry name" value="Nitrogenase molybdenum iron protein domain"/>
    <property type="match status" value="2"/>
</dbReference>
<dbReference type="STRING" id="311180.SAMN04488050_103210"/>
<keyword evidence="3" id="KW-1185">Reference proteome</keyword>
<gene>
    <name evidence="2" type="ORF">SAMN04488050_103210</name>
</gene>
<dbReference type="InterPro" id="IPR050902">
    <property type="entry name" value="ABC_Transporter_SBP"/>
</dbReference>
<evidence type="ECO:0000259" key="1">
    <source>
        <dbReference type="PROSITE" id="PS50983"/>
    </source>
</evidence>
<dbReference type="AlphaFoldDB" id="A0A1I6RMH6"/>
<dbReference type="RefSeq" id="WP_092422867.1">
    <property type="nucleotide sequence ID" value="NZ_FNCL01000003.1"/>
</dbReference>
<dbReference type="InterPro" id="IPR002491">
    <property type="entry name" value="ABC_transptr_periplasmic_BD"/>
</dbReference>
<evidence type="ECO:0000313" key="3">
    <source>
        <dbReference type="Proteomes" id="UP000199392"/>
    </source>
</evidence>
<accession>A0A1I6RMH6</accession>
<dbReference type="OrthoDB" id="9775594at2"/>
<sequence length="378" mass="40542">MTLRLRHPQIFSASWLPVVLSVVLVLLIAGAAPVRAEIRVTDLAGREVVLDQPARKIVLGEGRHLAVLGMLHDDPVSLLAGWRQDKGLDPATYDAYLAKFPALAEVAPVGAGNRLLSVESTIALMPDLVLLSLMDARDPQMQMPLRQLEAAGIPVAFVDFFTAPLENTLPSLRLIGQLTGAEDRAEEFAEFYTDHLEGVMATLKAAQPAPPRVFIHVHAAPTNCCATVGPGVFDEFVEAAGGYNIGRDSVPGVMGNVGLENLLASDPDVYLATGGAHMKARGGLVLGAGIDAETAAQSFADLLDTPGFADLRAVQEGQAIGIWHLFNDFPAHIALIEALAKRFHPDLFPDLDPMATMAEFEERFSPVEMTGSYWLPAE</sequence>
<dbReference type="SUPFAM" id="SSF53807">
    <property type="entry name" value="Helical backbone' metal receptor"/>
    <property type="match status" value="1"/>
</dbReference>
<dbReference type="Proteomes" id="UP000199392">
    <property type="component" value="Unassembled WGS sequence"/>
</dbReference>
<dbReference type="EMBL" id="FOZW01000003">
    <property type="protein sequence ID" value="SFS65905.1"/>
    <property type="molecule type" value="Genomic_DNA"/>
</dbReference>
<organism evidence="2 3">
    <name type="scientific">Alloyangia pacifica</name>
    <dbReference type="NCBI Taxonomy" id="311180"/>
    <lineage>
        <taxon>Bacteria</taxon>
        <taxon>Pseudomonadati</taxon>
        <taxon>Pseudomonadota</taxon>
        <taxon>Alphaproteobacteria</taxon>
        <taxon>Rhodobacterales</taxon>
        <taxon>Roseobacteraceae</taxon>
        <taxon>Alloyangia</taxon>
    </lineage>
</organism>
<dbReference type="PANTHER" id="PTHR30535">
    <property type="entry name" value="VITAMIN B12-BINDING PROTEIN"/>
    <property type="match status" value="1"/>
</dbReference>
<proteinExistence type="predicted"/>
<evidence type="ECO:0000313" key="2">
    <source>
        <dbReference type="EMBL" id="SFS65905.1"/>
    </source>
</evidence>
<protein>
    <submittedName>
        <fullName evidence="2">Iron complex transport system substrate-binding protein</fullName>
    </submittedName>
</protein>
<dbReference type="PANTHER" id="PTHR30535:SF34">
    <property type="entry name" value="MOLYBDATE-BINDING PROTEIN MOLA"/>
    <property type="match status" value="1"/>
</dbReference>
<reference evidence="3" key="1">
    <citation type="submission" date="2016-10" db="EMBL/GenBank/DDBJ databases">
        <authorList>
            <person name="Varghese N."/>
            <person name="Submissions S."/>
        </authorList>
    </citation>
    <scope>NUCLEOTIDE SEQUENCE [LARGE SCALE GENOMIC DNA]</scope>
    <source>
        <strain evidence="3">DSM 26894</strain>
    </source>
</reference>
<name>A0A1I6RMH6_9RHOB</name>
<dbReference type="PROSITE" id="PS50983">
    <property type="entry name" value="FE_B12_PBP"/>
    <property type="match status" value="1"/>
</dbReference>